<gene>
    <name evidence="3" type="ORF">EI97DRAFT_430833</name>
</gene>
<dbReference type="InterPro" id="IPR000719">
    <property type="entry name" value="Prot_kinase_dom"/>
</dbReference>
<evidence type="ECO:0000259" key="2">
    <source>
        <dbReference type="PROSITE" id="PS50011"/>
    </source>
</evidence>
<dbReference type="GO" id="GO:0004672">
    <property type="term" value="F:protein kinase activity"/>
    <property type="evidence" value="ECO:0007669"/>
    <property type="project" value="InterPro"/>
</dbReference>
<dbReference type="Gene3D" id="1.10.510.10">
    <property type="entry name" value="Transferase(Phosphotransferase) domain 1"/>
    <property type="match status" value="1"/>
</dbReference>
<feature type="region of interest" description="Disordered" evidence="1">
    <location>
        <begin position="1027"/>
        <end position="1080"/>
    </location>
</feature>
<evidence type="ECO:0000313" key="3">
    <source>
        <dbReference type="EMBL" id="KAF2279823.1"/>
    </source>
</evidence>
<feature type="region of interest" description="Disordered" evidence="1">
    <location>
        <begin position="888"/>
        <end position="909"/>
    </location>
</feature>
<sequence>MDTITGFPRRLTQLYTDTKASCDAVVEQDSPETQPELNALHRKYRIQKDRLIAWGLQWSDSAKGKQDDIAESVERAGLTETVTSVLGTIKDILDEAERMLPTGMQAHVKAGIDEKGGVGSRPSDGAAWAASDRSRYEDLARDLTTSIDILYDLSRSRRTGWDDALATDSPSKAEPVPPRPASSTAVFLSSEYNASDLTLINPATQPAFPTVAEASPVQNTPPRLSLSDLILPEEEPPPYESVGVSSSTRVIGKLRSQRSFTNPWKADGNRPTEIPVLVEYAAFDPVYRETQVPPPIDRLEKLLSILTRLSEEKTYHGTLKCLGYFEDLSQARFGLVFELPAFVYSGADDASKPLEDLRPVTLLSVLQTGSKSEHTSTSVTPPLEDRFRLAFTLCLAFNKLHLDNFAHKDVNSSNILVFRKSRCHSANSKALQYALRSPVVCAFDLFSDSHITASDSTQPQPLNIYRHPQDPMFTGERDRQHGPHFDLYSLGLILLEIGLWIPLSDLWKPKYTLADFKQRVEEVYTRRLASKCGTAYMQAVRDCFWTADQIASGAEDPEHFSQLYNRIRIRLQRCCLLDEAEPCYDFDGSRSQDTLPSSSPLKRKGITAPEADLPPSPSHRSAKRWAFEKGSEVLERTRTLSKTSPRSSPNLASMSRHGSIRRSISHFISPREEEVLSPPAAQDRSDVSAGNKESRTSHAESTDSFRGPMSFRDYREKITIIQKAWRRRRAKRASTIQTLLAVSTPPAVVACPPERVTSYPTPEPEVETENHTTQQRNYLTSIISIQREMDPVARPKLRLQPVKFSPAMVDEWHTTMLPRLERLLERALKDSDETISIDLVAIGETAASARPTIFVTCSSTAKVKALLSRRFRYDESVYDLRVRRGKVRRSKVNRSTRRRNPPHRSMMNTDTYGADMPVMNPWHQQRPLCGASIGAFRGVHLPPVSYGGVVLVDDEPMGMSVHHLLDAPSEDESEAGDGFGGPRQGDAVPSSARRDMDSMLAGMGSQPGLQMETDLPPSMWELELSDDELDKSDEEDDASFDFSDSQFASDDEFDDDDDLADSITSAGTTGDIAGIPLGEGDEIKITQPAIDDVDDDFFPNEEDRDDDHLCSHELGYVHASSGIRRWNRDGIVHEIDWALLKLNEDRLQPYNLLQGGRRFCFDSTLEPDQREISLKLEQPVCRRHYRPEEDEYPNGIASADKLGGMNVHCFGRTSGLQAGMVGAAMSSVRIYRRKTFSRSWHVEGDFGMGGDSGAWVVQNGTHRVVGHVLAWCERNRIAYICPMEVLFEDMRRTLGAKRIYLPGSAEEAQHAARVRGGRRCVEDADGGMGQLEAAVEGLGIVDSAVDMRDALQGKRGRVELPLLNTGGESDKENVPVMRSRVIKVREGRGGQLGVA</sequence>
<feature type="compositionally biased region" description="Basic residues" evidence="1">
    <location>
        <begin position="888"/>
        <end position="902"/>
    </location>
</feature>
<reference evidence="3" key="1">
    <citation type="journal article" date="2020" name="Stud. Mycol.">
        <title>101 Dothideomycetes genomes: a test case for predicting lifestyles and emergence of pathogens.</title>
        <authorList>
            <person name="Haridas S."/>
            <person name="Albert R."/>
            <person name="Binder M."/>
            <person name="Bloem J."/>
            <person name="Labutti K."/>
            <person name="Salamov A."/>
            <person name="Andreopoulos B."/>
            <person name="Baker S."/>
            <person name="Barry K."/>
            <person name="Bills G."/>
            <person name="Bluhm B."/>
            <person name="Cannon C."/>
            <person name="Castanera R."/>
            <person name="Culley D."/>
            <person name="Daum C."/>
            <person name="Ezra D."/>
            <person name="Gonzalez J."/>
            <person name="Henrissat B."/>
            <person name="Kuo A."/>
            <person name="Liang C."/>
            <person name="Lipzen A."/>
            <person name="Lutzoni F."/>
            <person name="Magnuson J."/>
            <person name="Mondo S."/>
            <person name="Nolan M."/>
            <person name="Ohm R."/>
            <person name="Pangilinan J."/>
            <person name="Park H.-J."/>
            <person name="Ramirez L."/>
            <person name="Alfaro M."/>
            <person name="Sun H."/>
            <person name="Tritt A."/>
            <person name="Yoshinaga Y."/>
            <person name="Zwiers L.-H."/>
            <person name="Turgeon B."/>
            <person name="Goodwin S."/>
            <person name="Spatafora J."/>
            <person name="Crous P."/>
            <person name="Grigoriev I."/>
        </authorList>
    </citation>
    <scope>NUCLEOTIDE SEQUENCE</scope>
    <source>
        <strain evidence="3">CBS 379.55</strain>
    </source>
</reference>
<feature type="compositionally biased region" description="Polar residues" evidence="1">
    <location>
        <begin position="640"/>
        <end position="652"/>
    </location>
</feature>
<dbReference type="PANTHER" id="PTHR37542">
    <property type="entry name" value="HELO DOMAIN-CONTAINING PROTEIN-RELATED"/>
    <property type="match status" value="1"/>
</dbReference>
<feature type="region of interest" description="Disordered" evidence="1">
    <location>
        <begin position="161"/>
        <end position="182"/>
    </location>
</feature>
<dbReference type="GeneID" id="54550964"/>
<dbReference type="SUPFAM" id="SSF56112">
    <property type="entry name" value="Protein kinase-like (PK-like)"/>
    <property type="match status" value="1"/>
</dbReference>
<feature type="region of interest" description="Disordered" evidence="1">
    <location>
        <begin position="588"/>
        <end position="708"/>
    </location>
</feature>
<feature type="compositionally biased region" description="Acidic residues" evidence="1">
    <location>
        <begin position="1049"/>
        <end position="1060"/>
    </location>
</feature>
<dbReference type="OrthoDB" id="5418235at2759"/>
<dbReference type="EMBL" id="ML986486">
    <property type="protein sequence ID" value="KAF2279823.1"/>
    <property type="molecule type" value="Genomic_DNA"/>
</dbReference>
<feature type="region of interest" description="Disordered" evidence="1">
    <location>
        <begin position="969"/>
        <end position="992"/>
    </location>
</feature>
<dbReference type="RefSeq" id="XP_033657362.1">
    <property type="nucleotide sequence ID" value="XM_033797789.1"/>
</dbReference>
<dbReference type="PROSITE" id="PS50011">
    <property type="entry name" value="PROTEIN_KINASE_DOM"/>
    <property type="match status" value="1"/>
</dbReference>
<dbReference type="Proteomes" id="UP000800097">
    <property type="component" value="Unassembled WGS sequence"/>
</dbReference>
<dbReference type="PANTHER" id="PTHR37542:SF2">
    <property type="entry name" value="PROTEIN KINASE DOMAIN-CONTAINING PROTEIN"/>
    <property type="match status" value="1"/>
</dbReference>
<proteinExistence type="predicted"/>
<dbReference type="GO" id="GO:0005524">
    <property type="term" value="F:ATP binding"/>
    <property type="evidence" value="ECO:0007669"/>
    <property type="project" value="InterPro"/>
</dbReference>
<feature type="domain" description="Protein kinase" evidence="2">
    <location>
        <begin position="245"/>
        <end position="660"/>
    </location>
</feature>
<dbReference type="InterPro" id="IPR011009">
    <property type="entry name" value="Kinase-like_dom_sf"/>
</dbReference>
<keyword evidence="4" id="KW-1185">Reference proteome</keyword>
<protein>
    <recommendedName>
        <fullName evidence="2">Protein kinase domain-containing protein</fullName>
    </recommendedName>
</protein>
<name>A0A6A6JUQ1_WESOR</name>
<organism evidence="3 4">
    <name type="scientific">Westerdykella ornata</name>
    <dbReference type="NCBI Taxonomy" id="318751"/>
    <lineage>
        <taxon>Eukaryota</taxon>
        <taxon>Fungi</taxon>
        <taxon>Dikarya</taxon>
        <taxon>Ascomycota</taxon>
        <taxon>Pezizomycotina</taxon>
        <taxon>Dothideomycetes</taxon>
        <taxon>Pleosporomycetidae</taxon>
        <taxon>Pleosporales</taxon>
        <taxon>Sporormiaceae</taxon>
        <taxon>Westerdykella</taxon>
    </lineage>
</organism>
<evidence type="ECO:0000256" key="1">
    <source>
        <dbReference type="SAM" id="MobiDB-lite"/>
    </source>
</evidence>
<feature type="compositionally biased region" description="Polar residues" evidence="1">
    <location>
        <begin position="589"/>
        <end position="600"/>
    </location>
</feature>
<accession>A0A6A6JUQ1</accession>
<feature type="compositionally biased region" description="Basic and acidic residues" evidence="1">
    <location>
        <begin position="692"/>
        <end position="703"/>
    </location>
</feature>
<evidence type="ECO:0000313" key="4">
    <source>
        <dbReference type="Proteomes" id="UP000800097"/>
    </source>
</evidence>
<feature type="compositionally biased region" description="Basic and acidic residues" evidence="1">
    <location>
        <begin position="625"/>
        <end position="638"/>
    </location>
</feature>
<feature type="compositionally biased region" description="Acidic residues" evidence="1">
    <location>
        <begin position="1027"/>
        <end position="1039"/>
    </location>
</feature>